<protein>
    <recommendedName>
        <fullName evidence="10">Imidazole glycerol phosphate synthase subunit HisH</fullName>
        <ecNumber evidence="10">4.3.2.10</ecNumber>
    </recommendedName>
    <alternativeName>
        <fullName evidence="10">IGP synthase glutaminase subunit</fullName>
        <ecNumber evidence="10">3.5.1.2</ecNumber>
    </alternativeName>
    <alternativeName>
        <fullName evidence="10">IGP synthase subunit HisH</fullName>
    </alternativeName>
    <alternativeName>
        <fullName evidence="10">ImGP synthase subunit HisH</fullName>
        <shortName evidence="10">IGPS subunit HisH</shortName>
    </alternativeName>
</protein>
<evidence type="ECO:0000256" key="4">
    <source>
        <dbReference type="ARBA" id="ARBA00022801"/>
    </source>
</evidence>
<dbReference type="EC" id="4.3.2.10" evidence="10"/>
<comment type="subcellular location">
    <subcellularLocation>
        <location evidence="10">Cytoplasm</location>
    </subcellularLocation>
</comment>
<comment type="function">
    <text evidence="10">IGPS catalyzes the conversion of PRFAR and glutamine to IGP, AICAR and glutamate. The HisH subunit catalyzes the hydrolysis of glutamine to glutamate and ammonia as part of the synthesis of IGP and AICAR. The resulting ammonia molecule is channeled to the active site of HisF.</text>
</comment>
<dbReference type="GO" id="GO:0016829">
    <property type="term" value="F:lyase activity"/>
    <property type="evidence" value="ECO:0007669"/>
    <property type="project" value="UniProtKB-KW"/>
</dbReference>
<keyword evidence="13" id="KW-0808">Transferase</keyword>
<comment type="catalytic activity">
    <reaction evidence="8 10">
        <text>5-[(5-phospho-1-deoxy-D-ribulos-1-ylimino)methylamino]-1-(5-phospho-beta-D-ribosyl)imidazole-4-carboxamide + L-glutamine = D-erythro-1-(imidazol-4-yl)glycerol 3-phosphate + 5-amino-1-(5-phospho-beta-D-ribosyl)imidazole-4-carboxamide + L-glutamate + H(+)</text>
        <dbReference type="Rhea" id="RHEA:24793"/>
        <dbReference type="ChEBI" id="CHEBI:15378"/>
        <dbReference type="ChEBI" id="CHEBI:29985"/>
        <dbReference type="ChEBI" id="CHEBI:58278"/>
        <dbReference type="ChEBI" id="CHEBI:58359"/>
        <dbReference type="ChEBI" id="CHEBI:58475"/>
        <dbReference type="ChEBI" id="CHEBI:58525"/>
        <dbReference type="EC" id="4.3.2.10"/>
    </reaction>
</comment>
<organism evidence="13 14">
    <name type="scientific">Vogesella indigofera</name>
    <name type="common">Pseudomonas indigofera</name>
    <dbReference type="NCBI Taxonomy" id="45465"/>
    <lineage>
        <taxon>Bacteria</taxon>
        <taxon>Pseudomonadati</taxon>
        <taxon>Pseudomonadota</taxon>
        <taxon>Betaproteobacteria</taxon>
        <taxon>Neisseriales</taxon>
        <taxon>Chromobacteriaceae</taxon>
        <taxon>Vogesella</taxon>
    </lineage>
</organism>
<comment type="catalytic activity">
    <reaction evidence="9 10">
        <text>L-glutamine + H2O = L-glutamate + NH4(+)</text>
        <dbReference type="Rhea" id="RHEA:15889"/>
        <dbReference type="ChEBI" id="CHEBI:15377"/>
        <dbReference type="ChEBI" id="CHEBI:28938"/>
        <dbReference type="ChEBI" id="CHEBI:29985"/>
        <dbReference type="ChEBI" id="CHEBI:58359"/>
        <dbReference type="EC" id="3.5.1.2"/>
    </reaction>
</comment>
<keyword evidence="7 10" id="KW-0456">Lyase</keyword>
<dbReference type="InterPro" id="IPR029062">
    <property type="entry name" value="Class_I_gatase-like"/>
</dbReference>
<dbReference type="GO" id="GO:0005737">
    <property type="term" value="C:cytoplasm"/>
    <property type="evidence" value="ECO:0007669"/>
    <property type="project" value="UniProtKB-SubCell"/>
</dbReference>
<feature type="active site" evidence="10 11">
    <location>
        <position position="184"/>
    </location>
</feature>
<evidence type="ECO:0000256" key="2">
    <source>
        <dbReference type="ARBA" id="ARBA00011152"/>
    </source>
</evidence>
<keyword evidence="6 10" id="KW-0368">Histidine biosynthesis</keyword>
<dbReference type="EMBL" id="RBID01000014">
    <property type="protein sequence ID" value="RKQ58705.1"/>
    <property type="molecule type" value="Genomic_DNA"/>
</dbReference>
<dbReference type="HAMAP" id="MF_00278">
    <property type="entry name" value="HisH"/>
    <property type="match status" value="1"/>
</dbReference>
<proteinExistence type="inferred from homology"/>
<reference evidence="13 14" key="1">
    <citation type="submission" date="2018-10" db="EMBL/GenBank/DDBJ databases">
        <title>Genomic Encyclopedia of Type Strains, Phase IV (KMG-IV): sequencing the most valuable type-strain genomes for metagenomic binning, comparative biology and taxonomic classification.</title>
        <authorList>
            <person name="Goeker M."/>
        </authorList>
    </citation>
    <scope>NUCLEOTIDE SEQUENCE [LARGE SCALE GENOMIC DNA]</scope>
    <source>
        <strain evidence="13 14">DSM 3303</strain>
    </source>
</reference>
<accession>A0A495BG97</accession>
<feature type="active site" description="Nucleophile" evidence="10 11">
    <location>
        <position position="80"/>
    </location>
</feature>
<comment type="pathway">
    <text evidence="1 10">Amino-acid biosynthesis; L-histidine biosynthesis; L-histidine from 5-phospho-alpha-D-ribose 1-diphosphate: step 5/9.</text>
</comment>
<dbReference type="AlphaFoldDB" id="A0A495BG97"/>
<dbReference type="InterPro" id="IPR017926">
    <property type="entry name" value="GATASE"/>
</dbReference>
<feature type="active site" evidence="10 11">
    <location>
        <position position="186"/>
    </location>
</feature>
<dbReference type="RefSeq" id="WP_047966770.1">
    <property type="nucleotide sequence ID" value="NZ_RBID01000014.1"/>
</dbReference>
<dbReference type="PIRSF" id="PIRSF000495">
    <property type="entry name" value="Amidotransf_hisH"/>
    <property type="match status" value="1"/>
</dbReference>
<dbReference type="UniPathway" id="UPA00031">
    <property type="reaction ID" value="UER00010"/>
</dbReference>
<keyword evidence="5 10" id="KW-0315">Glutamine amidotransferase</keyword>
<dbReference type="InterPro" id="IPR010139">
    <property type="entry name" value="Imidazole-glycPsynth_HisH"/>
</dbReference>
<evidence type="ECO:0000256" key="11">
    <source>
        <dbReference type="PIRSR" id="PIRSR000495-1"/>
    </source>
</evidence>
<dbReference type="GO" id="GO:0000105">
    <property type="term" value="P:L-histidine biosynthetic process"/>
    <property type="evidence" value="ECO:0007669"/>
    <property type="project" value="UniProtKB-UniRule"/>
</dbReference>
<dbReference type="GO" id="GO:0004359">
    <property type="term" value="F:glutaminase activity"/>
    <property type="evidence" value="ECO:0007669"/>
    <property type="project" value="UniProtKB-EC"/>
</dbReference>
<evidence type="ECO:0000256" key="1">
    <source>
        <dbReference type="ARBA" id="ARBA00005091"/>
    </source>
</evidence>
<evidence type="ECO:0000256" key="8">
    <source>
        <dbReference type="ARBA" id="ARBA00047838"/>
    </source>
</evidence>
<dbReference type="SUPFAM" id="SSF52317">
    <property type="entry name" value="Class I glutamine amidotransferase-like"/>
    <property type="match status" value="1"/>
</dbReference>
<dbReference type="CDD" id="cd01748">
    <property type="entry name" value="GATase1_IGP_Synthase"/>
    <property type="match status" value="1"/>
</dbReference>
<dbReference type="PANTHER" id="PTHR42701:SF1">
    <property type="entry name" value="IMIDAZOLE GLYCEROL PHOSPHATE SYNTHASE SUBUNIT HISH"/>
    <property type="match status" value="1"/>
</dbReference>
<dbReference type="Gene3D" id="3.40.50.880">
    <property type="match status" value="1"/>
</dbReference>
<comment type="subunit">
    <text evidence="2 10">Heterodimer of HisH and HisF.</text>
</comment>
<evidence type="ECO:0000256" key="10">
    <source>
        <dbReference type="HAMAP-Rule" id="MF_00278"/>
    </source>
</evidence>
<evidence type="ECO:0000256" key="9">
    <source>
        <dbReference type="ARBA" id="ARBA00049534"/>
    </source>
</evidence>
<dbReference type="Proteomes" id="UP000279384">
    <property type="component" value="Unassembled WGS sequence"/>
</dbReference>
<keyword evidence="4 10" id="KW-0378">Hydrolase</keyword>
<dbReference type="EC" id="3.5.1.2" evidence="10"/>
<evidence type="ECO:0000313" key="13">
    <source>
        <dbReference type="EMBL" id="RKQ58705.1"/>
    </source>
</evidence>
<evidence type="ECO:0000256" key="5">
    <source>
        <dbReference type="ARBA" id="ARBA00022962"/>
    </source>
</evidence>
<dbReference type="PROSITE" id="PS51273">
    <property type="entry name" value="GATASE_TYPE_1"/>
    <property type="match status" value="1"/>
</dbReference>
<evidence type="ECO:0000256" key="6">
    <source>
        <dbReference type="ARBA" id="ARBA00023102"/>
    </source>
</evidence>
<comment type="caution">
    <text evidence="13">The sequence shown here is derived from an EMBL/GenBank/DDBJ whole genome shotgun (WGS) entry which is preliminary data.</text>
</comment>
<evidence type="ECO:0000313" key="14">
    <source>
        <dbReference type="Proteomes" id="UP000279384"/>
    </source>
</evidence>
<evidence type="ECO:0000256" key="7">
    <source>
        <dbReference type="ARBA" id="ARBA00023239"/>
    </source>
</evidence>
<name>A0A495BG97_VOGIN</name>
<sequence>MVVIIDYGVGNLGSIQNMLRKVGCQAITSSDPDVIMNAPKLLLPGVGAFDAGMQCLTERGLKPVLNDYVISRKKPVLGICLGMQLMTASSDEGSIPGLGWIDAQVKRIRPSDSTLKVPHMGWNQVRQVKDDPLLTNLVTGSRFYFVHSYHVECHNPEDVLLTTNYGGEFHSAFRHGNIWGFQFHPEKSHKFGMQLLKNFAELNQ</sequence>
<feature type="domain" description="Glutamine amidotransferase" evidence="12">
    <location>
        <begin position="3"/>
        <end position="199"/>
    </location>
</feature>
<dbReference type="GO" id="GO:0000107">
    <property type="term" value="F:imidazoleglycerol-phosphate synthase activity"/>
    <property type="evidence" value="ECO:0007669"/>
    <property type="project" value="UniProtKB-UniRule"/>
</dbReference>
<dbReference type="Pfam" id="PF00117">
    <property type="entry name" value="GATase"/>
    <property type="match status" value="1"/>
</dbReference>
<dbReference type="PANTHER" id="PTHR42701">
    <property type="entry name" value="IMIDAZOLE GLYCEROL PHOSPHATE SYNTHASE SUBUNIT HISH"/>
    <property type="match status" value="1"/>
</dbReference>
<keyword evidence="3 10" id="KW-0028">Amino-acid biosynthesis</keyword>
<evidence type="ECO:0000256" key="3">
    <source>
        <dbReference type="ARBA" id="ARBA00022605"/>
    </source>
</evidence>
<gene>
    <name evidence="10" type="primary">hisH</name>
    <name evidence="13" type="ORF">C8E02_1673</name>
</gene>
<keyword evidence="10" id="KW-0963">Cytoplasm</keyword>
<dbReference type="NCBIfam" id="TIGR01855">
    <property type="entry name" value="IMP_synth_hisH"/>
    <property type="match status" value="1"/>
</dbReference>
<evidence type="ECO:0000259" key="12">
    <source>
        <dbReference type="Pfam" id="PF00117"/>
    </source>
</evidence>